<accession>A0A120JTX9</accession>
<dbReference type="AlphaFoldDB" id="A0A120JTX9"/>
<proteinExistence type="predicted"/>
<evidence type="ECO:0000313" key="2">
    <source>
        <dbReference type="Proteomes" id="UP000063781"/>
    </source>
</evidence>
<dbReference type="RefSeq" id="WP_067633820.1">
    <property type="nucleotide sequence ID" value="NZ_CP013213.1"/>
</dbReference>
<gene>
    <name evidence="1" type="ORF">AOC36_09915</name>
</gene>
<dbReference type="Gene3D" id="3.40.50.10580">
    <property type="entry name" value="ATPase, V1 complex, subunit F"/>
    <property type="match status" value="1"/>
</dbReference>
<sequence>MSNVAYVSTQKEEGVMTSLGMEHIYYDGSIPFDSFIRELKYKHYQIVFISETIYTHYAKIIDGANTDLSISIHVLANRQEHQGVGQKRLKHLSEDAVGFHK</sequence>
<dbReference type="KEGG" id="erl:AOC36_09915"/>
<organism evidence="1 2">
    <name type="scientific">Erysipelothrix larvae</name>
    <dbReference type="NCBI Taxonomy" id="1514105"/>
    <lineage>
        <taxon>Bacteria</taxon>
        <taxon>Bacillati</taxon>
        <taxon>Bacillota</taxon>
        <taxon>Erysipelotrichia</taxon>
        <taxon>Erysipelotrichales</taxon>
        <taxon>Erysipelotrichaceae</taxon>
        <taxon>Erysipelothrix</taxon>
    </lineage>
</organism>
<keyword evidence="2" id="KW-1185">Reference proteome</keyword>
<dbReference type="InterPro" id="IPR036906">
    <property type="entry name" value="ATPase_V1_fsu_sf"/>
</dbReference>
<dbReference type="EMBL" id="CP013213">
    <property type="protein sequence ID" value="AMC94276.1"/>
    <property type="molecule type" value="Genomic_DNA"/>
</dbReference>
<dbReference type="Proteomes" id="UP000063781">
    <property type="component" value="Chromosome"/>
</dbReference>
<evidence type="ECO:0000313" key="1">
    <source>
        <dbReference type="EMBL" id="AMC94276.1"/>
    </source>
</evidence>
<dbReference type="STRING" id="1514105.AOC36_09915"/>
<dbReference type="GO" id="GO:0034220">
    <property type="term" value="P:monoatomic ion transmembrane transport"/>
    <property type="evidence" value="ECO:0007669"/>
    <property type="project" value="InterPro"/>
</dbReference>
<protein>
    <submittedName>
        <fullName evidence="1">Uncharacterized protein</fullName>
    </submittedName>
</protein>
<name>A0A120JTX9_9FIRM</name>
<reference evidence="1 2" key="1">
    <citation type="submission" date="2015-10" db="EMBL/GenBank/DDBJ databases">
        <title>Erysipelothrix larvae sp. LV19 isolated from the larval gut of the rhinoceros beetle, Trypoxylus dichotomus.</title>
        <authorList>
            <person name="Lim S."/>
            <person name="Kim B.-C."/>
        </authorList>
    </citation>
    <scope>NUCLEOTIDE SEQUENCE [LARGE SCALE GENOMIC DNA]</scope>
    <source>
        <strain evidence="1 2">LV19</strain>
    </source>
</reference>
<dbReference type="OrthoDB" id="3035145at2"/>